<protein>
    <submittedName>
        <fullName evidence="2">Uncharacterized protein</fullName>
    </submittedName>
</protein>
<proteinExistence type="predicted"/>
<dbReference type="AlphaFoldDB" id="A0AA88TDU8"/>
<evidence type="ECO:0000256" key="1">
    <source>
        <dbReference type="SAM" id="MobiDB-lite"/>
    </source>
</evidence>
<dbReference type="Proteomes" id="UP001187343">
    <property type="component" value="Unassembled WGS sequence"/>
</dbReference>
<feature type="region of interest" description="Disordered" evidence="1">
    <location>
        <begin position="28"/>
        <end position="118"/>
    </location>
</feature>
<organism evidence="2 3">
    <name type="scientific">Cirrhinus molitorella</name>
    <name type="common">mud carp</name>
    <dbReference type="NCBI Taxonomy" id="172907"/>
    <lineage>
        <taxon>Eukaryota</taxon>
        <taxon>Metazoa</taxon>
        <taxon>Chordata</taxon>
        <taxon>Craniata</taxon>
        <taxon>Vertebrata</taxon>
        <taxon>Euteleostomi</taxon>
        <taxon>Actinopterygii</taxon>
        <taxon>Neopterygii</taxon>
        <taxon>Teleostei</taxon>
        <taxon>Ostariophysi</taxon>
        <taxon>Cypriniformes</taxon>
        <taxon>Cyprinidae</taxon>
        <taxon>Labeoninae</taxon>
        <taxon>Labeonini</taxon>
        <taxon>Cirrhinus</taxon>
    </lineage>
</organism>
<sequence length="118" mass="12616">MHLTFTLAWWQRYRIHSPSIPVSACHCDGGTASESEEESAASTVPPSDPDIPMAIATPASPPGADDSGSSEGRTVPLSGSVEVPCHELTSPSDVPVQAPRRSSRLRRLPGKLKDYELH</sequence>
<reference evidence="2" key="1">
    <citation type="submission" date="2023-08" db="EMBL/GenBank/DDBJ databases">
        <title>Chromosome-level Genome Assembly of mud carp (Cirrhinus molitorella).</title>
        <authorList>
            <person name="Liu H."/>
        </authorList>
    </citation>
    <scope>NUCLEOTIDE SEQUENCE</scope>
    <source>
        <strain evidence="2">Prfri</strain>
        <tissue evidence="2">Muscle</tissue>
    </source>
</reference>
<evidence type="ECO:0000313" key="3">
    <source>
        <dbReference type="Proteomes" id="UP001187343"/>
    </source>
</evidence>
<feature type="compositionally biased region" description="Basic residues" evidence="1">
    <location>
        <begin position="101"/>
        <end position="110"/>
    </location>
</feature>
<accession>A0AA88TDU8</accession>
<evidence type="ECO:0000313" key="2">
    <source>
        <dbReference type="EMBL" id="KAK2876169.1"/>
    </source>
</evidence>
<keyword evidence="3" id="KW-1185">Reference proteome</keyword>
<gene>
    <name evidence="2" type="ORF">Q8A67_020265</name>
</gene>
<name>A0AA88TDU8_9TELE</name>
<dbReference type="EMBL" id="JAUYZG010000020">
    <property type="protein sequence ID" value="KAK2876169.1"/>
    <property type="molecule type" value="Genomic_DNA"/>
</dbReference>
<comment type="caution">
    <text evidence="2">The sequence shown here is derived from an EMBL/GenBank/DDBJ whole genome shotgun (WGS) entry which is preliminary data.</text>
</comment>